<keyword evidence="2" id="KW-0489">Methyltransferase</keyword>
<dbReference type="PANTHER" id="PTHR32183:SF11">
    <property type="entry name" value="THIOL METHYLTRANSFERASE 2-RELATED"/>
    <property type="match status" value="1"/>
</dbReference>
<dbReference type="PANTHER" id="PTHR32183">
    <property type="match status" value="1"/>
</dbReference>
<dbReference type="InterPro" id="IPR029063">
    <property type="entry name" value="SAM-dependent_MTases_sf"/>
</dbReference>
<dbReference type="Gene3D" id="3.40.50.150">
    <property type="entry name" value="Vaccinia Virus protein VP39"/>
    <property type="match status" value="1"/>
</dbReference>
<sequence>MGEELKQDIDWENKWQTGNTQWDAGKPSPALIDLVENEETKKLIPEHGQGLVPGCGSGYDVVFLANKDRHMTGMDFSQTCVDKLLKDHPDASAHNYDFICADFYKFKAPEEGYVLAYDYTQGTNIRCSFLCAMEPHMRPAWAKKYAEIIQKDGVLITLMYPLDDHEGGPPFALNEQVYNELLSANFNLVFIKDAVGHPSRIGKEKIAVWKRK</sequence>
<dbReference type="OrthoDB" id="276151at2759"/>
<dbReference type="Proteomes" id="UP000014254">
    <property type="component" value="Unassembled WGS sequence"/>
</dbReference>
<proteinExistence type="predicted"/>
<dbReference type="PROSITE" id="PS51585">
    <property type="entry name" value="SAM_MT_TPMT"/>
    <property type="match status" value="1"/>
</dbReference>
<keyword evidence="6" id="KW-1185">Reference proteome</keyword>
<dbReference type="AlphaFoldDB" id="S2JHT2"/>
<evidence type="ECO:0000256" key="4">
    <source>
        <dbReference type="ARBA" id="ARBA00022691"/>
    </source>
</evidence>
<gene>
    <name evidence="5" type="ORF">HMPREF1544_03798</name>
</gene>
<dbReference type="CDD" id="cd02440">
    <property type="entry name" value="AdoMet_MTases"/>
    <property type="match status" value="1"/>
</dbReference>
<dbReference type="STRING" id="1220926.S2JHT2"/>
<accession>S2JHT2</accession>
<organism evidence="5 6">
    <name type="scientific">Mucor circinelloides f. circinelloides (strain 1006PhL)</name>
    <name type="common">Mucormycosis agent</name>
    <name type="synonym">Calyptromyces circinelloides</name>
    <dbReference type="NCBI Taxonomy" id="1220926"/>
    <lineage>
        <taxon>Eukaryota</taxon>
        <taxon>Fungi</taxon>
        <taxon>Fungi incertae sedis</taxon>
        <taxon>Mucoromycota</taxon>
        <taxon>Mucoromycotina</taxon>
        <taxon>Mucoromycetes</taxon>
        <taxon>Mucorales</taxon>
        <taxon>Mucorineae</taxon>
        <taxon>Mucoraceae</taxon>
        <taxon>Mucor</taxon>
    </lineage>
</organism>
<evidence type="ECO:0000256" key="3">
    <source>
        <dbReference type="ARBA" id="ARBA00022679"/>
    </source>
</evidence>
<keyword evidence="3" id="KW-0808">Transferase</keyword>
<dbReference type="EMBL" id="KE123935">
    <property type="protein sequence ID" value="EPB89429.1"/>
    <property type="molecule type" value="Genomic_DNA"/>
</dbReference>
<dbReference type="SUPFAM" id="SSF53335">
    <property type="entry name" value="S-adenosyl-L-methionine-dependent methyltransferases"/>
    <property type="match status" value="1"/>
</dbReference>
<evidence type="ECO:0000256" key="2">
    <source>
        <dbReference type="ARBA" id="ARBA00022603"/>
    </source>
</evidence>
<evidence type="ECO:0000313" key="6">
    <source>
        <dbReference type="Proteomes" id="UP000014254"/>
    </source>
</evidence>
<dbReference type="GO" id="GO:0008757">
    <property type="term" value="F:S-adenosylmethionine-dependent methyltransferase activity"/>
    <property type="evidence" value="ECO:0007669"/>
    <property type="project" value="InterPro"/>
</dbReference>
<protein>
    <recommendedName>
        <fullName evidence="7">Thiopurine S-methyltransferase</fullName>
    </recommendedName>
</protein>
<evidence type="ECO:0008006" key="7">
    <source>
        <dbReference type="Google" id="ProtNLM"/>
    </source>
</evidence>
<keyword evidence="1" id="KW-0597">Phosphoprotein</keyword>
<dbReference type="GO" id="GO:0032259">
    <property type="term" value="P:methylation"/>
    <property type="evidence" value="ECO:0007669"/>
    <property type="project" value="UniProtKB-KW"/>
</dbReference>
<dbReference type="eggNOG" id="ENOG502QS1V">
    <property type="taxonomic scope" value="Eukaryota"/>
</dbReference>
<reference evidence="6" key="1">
    <citation type="submission" date="2013-05" db="EMBL/GenBank/DDBJ databases">
        <title>The Genome sequence of Mucor circinelloides f. circinelloides 1006PhL.</title>
        <authorList>
            <consortium name="The Broad Institute Genomics Platform"/>
            <person name="Cuomo C."/>
            <person name="Earl A."/>
            <person name="Findley K."/>
            <person name="Lee S.C."/>
            <person name="Walker B."/>
            <person name="Young S."/>
            <person name="Zeng Q."/>
            <person name="Gargeya S."/>
            <person name="Fitzgerald M."/>
            <person name="Haas B."/>
            <person name="Abouelleil A."/>
            <person name="Allen A.W."/>
            <person name="Alvarado L."/>
            <person name="Arachchi H.M."/>
            <person name="Berlin A.M."/>
            <person name="Chapman S.B."/>
            <person name="Gainer-Dewar J."/>
            <person name="Goldberg J."/>
            <person name="Griggs A."/>
            <person name="Gujja S."/>
            <person name="Hansen M."/>
            <person name="Howarth C."/>
            <person name="Imamovic A."/>
            <person name="Ireland A."/>
            <person name="Larimer J."/>
            <person name="McCowan C."/>
            <person name="Murphy C."/>
            <person name="Pearson M."/>
            <person name="Poon T.W."/>
            <person name="Priest M."/>
            <person name="Roberts A."/>
            <person name="Saif S."/>
            <person name="Shea T."/>
            <person name="Sisk P."/>
            <person name="Sykes S."/>
            <person name="Wortman J."/>
            <person name="Nusbaum C."/>
            <person name="Birren B."/>
        </authorList>
    </citation>
    <scope>NUCLEOTIDE SEQUENCE [LARGE SCALE GENOMIC DNA]</scope>
    <source>
        <strain evidence="6">1006PhL</strain>
    </source>
</reference>
<dbReference type="Pfam" id="PF05724">
    <property type="entry name" value="TPMT"/>
    <property type="match status" value="1"/>
</dbReference>
<evidence type="ECO:0000313" key="5">
    <source>
        <dbReference type="EMBL" id="EPB89429.1"/>
    </source>
</evidence>
<dbReference type="InParanoid" id="S2JHT2"/>
<name>S2JHT2_MUCC1</name>
<keyword evidence="4" id="KW-0949">S-adenosyl-L-methionine</keyword>
<dbReference type="OMA" id="EQTFFCA"/>
<evidence type="ECO:0000256" key="1">
    <source>
        <dbReference type="ARBA" id="ARBA00022553"/>
    </source>
</evidence>
<dbReference type="InterPro" id="IPR008854">
    <property type="entry name" value="TPMT"/>
</dbReference>
<dbReference type="VEuPathDB" id="FungiDB:HMPREF1544_03798"/>